<keyword evidence="1" id="KW-0812">Transmembrane</keyword>
<dbReference type="OrthoDB" id="9975820at2"/>
<name>A0A1M5MS04_9RHOB</name>
<evidence type="ECO:0000256" key="1">
    <source>
        <dbReference type="SAM" id="Phobius"/>
    </source>
</evidence>
<proteinExistence type="predicted"/>
<evidence type="ECO:0000313" key="3">
    <source>
        <dbReference type="Proteomes" id="UP000184211"/>
    </source>
</evidence>
<keyword evidence="1" id="KW-0472">Membrane</keyword>
<protein>
    <submittedName>
        <fullName evidence="2">Uncharacterized protein</fullName>
    </submittedName>
</protein>
<dbReference type="Proteomes" id="UP000184211">
    <property type="component" value="Unassembled WGS sequence"/>
</dbReference>
<feature type="transmembrane region" description="Helical" evidence="1">
    <location>
        <begin position="21"/>
        <end position="43"/>
    </location>
</feature>
<gene>
    <name evidence="2" type="ORF">SAMN04488044_1305</name>
</gene>
<sequence>MYMSHLDEMERNRNAKALQRVLLSVAVFGTMVAVLGGVAYVGLSGMSMDMSHLIPNPPTMVQ</sequence>
<dbReference type="RefSeq" id="WP_072791851.1">
    <property type="nucleotide sequence ID" value="NZ_FQWM01000002.1"/>
</dbReference>
<dbReference type="AlphaFoldDB" id="A0A1M5MS04"/>
<organism evidence="2 3">
    <name type="scientific">Cognatishimia maritima</name>
    <dbReference type="NCBI Taxonomy" id="870908"/>
    <lineage>
        <taxon>Bacteria</taxon>
        <taxon>Pseudomonadati</taxon>
        <taxon>Pseudomonadota</taxon>
        <taxon>Alphaproteobacteria</taxon>
        <taxon>Rhodobacterales</taxon>
        <taxon>Paracoccaceae</taxon>
        <taxon>Cognatishimia</taxon>
    </lineage>
</organism>
<accession>A0A1M5MS04</accession>
<evidence type="ECO:0000313" key="2">
    <source>
        <dbReference type="EMBL" id="SHG79679.1"/>
    </source>
</evidence>
<reference evidence="3" key="1">
    <citation type="submission" date="2016-11" db="EMBL/GenBank/DDBJ databases">
        <authorList>
            <person name="Varghese N."/>
            <person name="Submissions S."/>
        </authorList>
    </citation>
    <scope>NUCLEOTIDE SEQUENCE [LARGE SCALE GENOMIC DNA]</scope>
    <source>
        <strain evidence="3">DSM 28223</strain>
    </source>
</reference>
<dbReference type="EMBL" id="FQWM01000002">
    <property type="protein sequence ID" value="SHG79679.1"/>
    <property type="molecule type" value="Genomic_DNA"/>
</dbReference>
<keyword evidence="1" id="KW-1133">Transmembrane helix</keyword>
<keyword evidence="3" id="KW-1185">Reference proteome</keyword>